<evidence type="ECO:0000313" key="1">
    <source>
        <dbReference type="EMBL" id="AYV82840.1"/>
    </source>
</evidence>
<dbReference type="EMBL" id="MK072384">
    <property type="protein sequence ID" value="AYV82840.1"/>
    <property type="molecule type" value="Genomic_DNA"/>
</dbReference>
<organism evidence="1">
    <name type="scientific">Hyperionvirus sp</name>
    <dbReference type="NCBI Taxonomy" id="2487770"/>
    <lineage>
        <taxon>Viruses</taxon>
        <taxon>Varidnaviria</taxon>
        <taxon>Bamfordvirae</taxon>
        <taxon>Nucleocytoviricota</taxon>
        <taxon>Megaviricetes</taxon>
        <taxon>Imitervirales</taxon>
        <taxon>Mimiviridae</taxon>
        <taxon>Klosneuvirinae</taxon>
    </lineage>
</organism>
<protein>
    <submittedName>
        <fullName evidence="1">Uncharacterized protein</fullName>
    </submittedName>
</protein>
<reference evidence="1" key="1">
    <citation type="submission" date="2018-10" db="EMBL/GenBank/DDBJ databases">
        <title>Hidden diversity of soil giant viruses.</title>
        <authorList>
            <person name="Schulz F."/>
            <person name="Alteio L."/>
            <person name="Goudeau D."/>
            <person name="Ryan E.M."/>
            <person name="Malmstrom R.R."/>
            <person name="Blanchard J."/>
            <person name="Woyke T."/>
        </authorList>
    </citation>
    <scope>NUCLEOTIDE SEQUENCE</scope>
    <source>
        <strain evidence="1">HYV1</strain>
    </source>
</reference>
<proteinExistence type="predicted"/>
<accession>A0A3G5A6F2</accession>
<sequence length="408" mass="47203">MSTHLVAFTLSTKGITPHYRSDKSERIVEKNCISIDDLGVIISMTPDEIKNLSKVKIASLRAELMKKLSANDDIYERSHCLSSPPNIDSMRGNEVRDIVDIKIHPDDRCSCDKEKVIDILHKGSRSCPICLEISCNRQCFRDHMETHCAEEILIVDLSLVGGEWCPLCCSVVHKGAIFSHDDIERTKSELEFTIKNTLCPRCSNWLKNDTPRVEFPKDYSTHWLNYFCRIYPLDIWIPPRISRDPIRLTNLGTFENFEKNPQFFVDLLKQDTFEELTNSFLDSRNSEERPLHSYCSSAWEKVMYTTITHYMHEYTYDHNLFRQPADFRTPEEVKATPIPGAKILAKIREEIALLENALIATSLLPPLCDIIRSYLPWQLWNLERLMARIHNDIIRYAPSIAALLSIIK</sequence>
<gene>
    <name evidence="1" type="ORF">Hyperionvirus2_208</name>
</gene>
<name>A0A3G5A6F2_9VIRU</name>